<keyword evidence="3" id="KW-1185">Reference proteome</keyword>
<gene>
    <name evidence="2" type="ORF">AOCH_004770</name>
</gene>
<feature type="region of interest" description="Disordered" evidence="1">
    <location>
        <begin position="1"/>
        <end position="28"/>
    </location>
</feature>
<proteinExistence type="predicted"/>
<dbReference type="EMBL" id="JYKN01000898">
    <property type="protein sequence ID" value="KKK22568.1"/>
    <property type="molecule type" value="Genomic_DNA"/>
</dbReference>
<comment type="caution">
    <text evidence="2">The sequence shown here is derived from an EMBL/GenBank/DDBJ whole genome shotgun (WGS) entry which is preliminary data.</text>
</comment>
<dbReference type="AlphaFoldDB" id="A0A0F8USX0"/>
<protein>
    <submittedName>
        <fullName evidence="2">Uncharacterized protein</fullName>
    </submittedName>
</protein>
<dbReference type="Proteomes" id="UP000034947">
    <property type="component" value="Unassembled WGS sequence"/>
</dbReference>
<reference evidence="2 3" key="1">
    <citation type="submission" date="2015-02" db="EMBL/GenBank/DDBJ databases">
        <title>Draft Genome Sequences of Two Closely-Related Aflatoxigenic Aspergillus Species Obtained from the Cote d'Ivoire.</title>
        <authorList>
            <person name="Moore G.G."/>
            <person name="Beltz S.B."/>
            <person name="Mack B.M."/>
        </authorList>
    </citation>
    <scope>NUCLEOTIDE SEQUENCE [LARGE SCALE GENOMIC DNA]</scope>
    <source>
        <strain evidence="2 3">SRRC1432</strain>
    </source>
</reference>
<evidence type="ECO:0000256" key="1">
    <source>
        <dbReference type="SAM" id="MobiDB-lite"/>
    </source>
</evidence>
<accession>A0A0F8USX0</accession>
<evidence type="ECO:0000313" key="2">
    <source>
        <dbReference type="EMBL" id="KKK22568.1"/>
    </source>
</evidence>
<organism evidence="2 3">
    <name type="scientific">Aspergillus ochraceoroseus</name>
    <dbReference type="NCBI Taxonomy" id="138278"/>
    <lineage>
        <taxon>Eukaryota</taxon>
        <taxon>Fungi</taxon>
        <taxon>Dikarya</taxon>
        <taxon>Ascomycota</taxon>
        <taxon>Pezizomycotina</taxon>
        <taxon>Eurotiomycetes</taxon>
        <taxon>Eurotiomycetidae</taxon>
        <taxon>Eurotiales</taxon>
        <taxon>Aspergillaceae</taxon>
        <taxon>Aspergillus</taxon>
        <taxon>Aspergillus subgen. Nidulantes</taxon>
    </lineage>
</organism>
<sequence>MYTHPSPYAEHRTTSSTGADIGTAAPCSTGFARTGVLRLGNKFGRREWRAEPIVCVWVCVVVPATLPAPGRPAREDSSRDCPAARLDWVIVGGTGDCTTLRAGLSEPDLGGVGGTDG</sequence>
<name>A0A0F8USX0_9EURO</name>
<evidence type="ECO:0000313" key="3">
    <source>
        <dbReference type="Proteomes" id="UP000034947"/>
    </source>
</evidence>